<evidence type="ECO:0000313" key="5">
    <source>
        <dbReference type="Proteomes" id="UP001165740"/>
    </source>
</evidence>
<dbReference type="AlphaFoldDB" id="A0A9U8EGS9"/>
<keyword evidence="4" id="KW-0539">Nucleus</keyword>
<comment type="subcellular location">
    <subcellularLocation>
        <location evidence="1">Nucleus</location>
        <location evidence="1">Nucleolus</location>
    </subcellularLocation>
</comment>
<proteinExistence type="inferred from homology"/>
<gene>
    <name evidence="6" type="primary">LOC106071511</name>
</gene>
<keyword evidence="5" id="KW-1185">Reference proteome</keyword>
<evidence type="ECO:0000313" key="6">
    <source>
        <dbReference type="RefSeq" id="XP_013087088.2"/>
    </source>
</evidence>
<sequence>MGKVRKQKRHLKFNYNKDRKKNWKKAKGMPVIKCKEIKNAWDEGKSLTQNLKEMGISADPNKTLKVPRSKAVKMGMMNVEMEAEITKTPIKNYVMQELEEKSKIPVAKKMSMSDEDAGFCVYLMDKYGEDYKAMSRDERNYYQETPKQIQRKINRFKSIPEMYRVYAEAKQVTPNKLRKPLVCLSPTRYMTRHTEACVRNGHLFPSSLAATSTVVIGEAALCRVRRKLQFGRKPPKERSVKDT</sequence>
<dbReference type="Proteomes" id="UP001165740">
    <property type="component" value="Chromosome 1"/>
</dbReference>
<accession>A0A9U8EGS9</accession>
<name>A0A9U8EGS9_BIOGL</name>
<reference evidence="6" key="1">
    <citation type="submission" date="2025-08" db="UniProtKB">
        <authorList>
            <consortium name="RefSeq"/>
        </authorList>
    </citation>
    <scope>IDENTIFICATION</scope>
</reference>
<dbReference type="PANTHER" id="PTHR13243">
    <property type="entry name" value="HSPC111 PROTEIN-RELATED"/>
    <property type="match status" value="1"/>
</dbReference>
<dbReference type="RefSeq" id="XP_013087088.2">
    <property type="nucleotide sequence ID" value="XM_013231634.2"/>
</dbReference>
<evidence type="ECO:0000256" key="4">
    <source>
        <dbReference type="ARBA" id="ARBA00023242"/>
    </source>
</evidence>
<evidence type="ECO:0000256" key="2">
    <source>
        <dbReference type="ARBA" id="ARBA00008479"/>
    </source>
</evidence>
<dbReference type="GO" id="GO:0042273">
    <property type="term" value="P:ribosomal large subunit biogenesis"/>
    <property type="evidence" value="ECO:0007669"/>
    <property type="project" value="TreeGrafter"/>
</dbReference>
<comment type="similarity">
    <text evidence="2">Belongs to the NOP16 family.</text>
</comment>
<organism evidence="5 6">
    <name type="scientific">Biomphalaria glabrata</name>
    <name type="common">Bloodfluke planorb</name>
    <name type="synonym">Freshwater snail</name>
    <dbReference type="NCBI Taxonomy" id="6526"/>
    <lineage>
        <taxon>Eukaryota</taxon>
        <taxon>Metazoa</taxon>
        <taxon>Spiralia</taxon>
        <taxon>Lophotrochozoa</taxon>
        <taxon>Mollusca</taxon>
        <taxon>Gastropoda</taxon>
        <taxon>Heterobranchia</taxon>
        <taxon>Euthyneura</taxon>
        <taxon>Panpulmonata</taxon>
        <taxon>Hygrophila</taxon>
        <taxon>Lymnaeoidea</taxon>
        <taxon>Planorbidae</taxon>
        <taxon>Biomphalaria</taxon>
    </lineage>
</organism>
<dbReference type="OrthoDB" id="285729at2759"/>
<dbReference type="OMA" id="RRNHGQW"/>
<dbReference type="InterPro" id="IPR019002">
    <property type="entry name" value="Ribosome_biogenesis_Nop16"/>
</dbReference>
<dbReference type="GeneID" id="106071511"/>
<dbReference type="KEGG" id="bgt:106071511"/>
<dbReference type="Pfam" id="PF09420">
    <property type="entry name" value="Nop16"/>
    <property type="match status" value="1"/>
</dbReference>
<evidence type="ECO:0000256" key="1">
    <source>
        <dbReference type="ARBA" id="ARBA00004604"/>
    </source>
</evidence>
<dbReference type="PANTHER" id="PTHR13243:SF1">
    <property type="entry name" value="NUCLEOLAR PROTEIN 16"/>
    <property type="match status" value="1"/>
</dbReference>
<protein>
    <recommendedName>
        <fullName evidence="3">Nucleolar protein 16</fullName>
    </recommendedName>
</protein>
<evidence type="ECO:0000256" key="3">
    <source>
        <dbReference type="ARBA" id="ARBA00015522"/>
    </source>
</evidence>
<dbReference type="GO" id="GO:0005730">
    <property type="term" value="C:nucleolus"/>
    <property type="evidence" value="ECO:0007669"/>
    <property type="project" value="UniProtKB-SubCell"/>
</dbReference>